<dbReference type="InterPro" id="IPR011333">
    <property type="entry name" value="SKP1/BTB/POZ_sf"/>
</dbReference>
<accession>A0A3M7QKP4</accession>
<dbReference type="Pfam" id="PF00651">
    <property type="entry name" value="BTB"/>
    <property type="match status" value="1"/>
</dbReference>
<reference evidence="2 3" key="1">
    <citation type="journal article" date="2018" name="Sci. Rep.">
        <title>Genomic signatures of local adaptation to the degree of environmental predictability in rotifers.</title>
        <authorList>
            <person name="Franch-Gras L."/>
            <person name="Hahn C."/>
            <person name="Garcia-Roger E.M."/>
            <person name="Carmona M.J."/>
            <person name="Serra M."/>
            <person name="Gomez A."/>
        </authorList>
    </citation>
    <scope>NUCLEOTIDE SEQUENCE [LARGE SCALE GENOMIC DNA]</scope>
    <source>
        <strain evidence="2">HYR1</strain>
    </source>
</reference>
<dbReference type="SMART" id="SM00225">
    <property type="entry name" value="BTB"/>
    <property type="match status" value="1"/>
</dbReference>
<protein>
    <recommendedName>
        <fullName evidence="1">BTB domain-containing protein</fullName>
    </recommendedName>
</protein>
<organism evidence="2 3">
    <name type="scientific">Brachionus plicatilis</name>
    <name type="common">Marine rotifer</name>
    <name type="synonym">Brachionus muelleri</name>
    <dbReference type="NCBI Taxonomy" id="10195"/>
    <lineage>
        <taxon>Eukaryota</taxon>
        <taxon>Metazoa</taxon>
        <taxon>Spiralia</taxon>
        <taxon>Gnathifera</taxon>
        <taxon>Rotifera</taxon>
        <taxon>Eurotatoria</taxon>
        <taxon>Monogononta</taxon>
        <taxon>Pseudotrocha</taxon>
        <taxon>Ploima</taxon>
        <taxon>Brachionidae</taxon>
        <taxon>Brachionus</taxon>
    </lineage>
</organism>
<keyword evidence="3" id="KW-1185">Reference proteome</keyword>
<name>A0A3M7QKP4_BRAPC</name>
<dbReference type="SUPFAM" id="SSF54695">
    <property type="entry name" value="POZ domain"/>
    <property type="match status" value="1"/>
</dbReference>
<dbReference type="Gene3D" id="3.30.710.10">
    <property type="entry name" value="Potassium Channel Kv1.1, Chain A"/>
    <property type="match status" value="1"/>
</dbReference>
<evidence type="ECO:0000259" key="1">
    <source>
        <dbReference type="PROSITE" id="PS50097"/>
    </source>
</evidence>
<sequence length="363" mass="42266">MSEKRKLINELDWVGKRSKFSASPSTLSSHSDSDIDSINEAYALTFFNNLKQNLQAIPHDLTFVLSGGRKIHAHKILVLNSSVFFSNLAHLIEADKACIHLSNITDYESFEFCLSFVQNGRIGFINYEKIYDYCKMARLLKLHDLTEYLASVIKKYELNASYNNFQAILSTFYSTISQTYLKINQEMDHLKKAVQQSDNFEFDTMNRDFVIKEKYMYSSDLVNEQSLESFIENFKYLSLRSCLEQRDEMGENFKRWCLIVFSFEKTSCNYVVKSKLTFTEANGLKTQIKELFENLLSHVADRKFNVQINRVCYLKKPTNCKTIKLENIKTSTDCFRAIVEYSKLNAHKELPFVLLTCHLSVNF</sequence>
<proteinExistence type="predicted"/>
<evidence type="ECO:0000313" key="3">
    <source>
        <dbReference type="Proteomes" id="UP000276133"/>
    </source>
</evidence>
<evidence type="ECO:0000313" key="2">
    <source>
        <dbReference type="EMBL" id="RNA12016.1"/>
    </source>
</evidence>
<dbReference type="InterPro" id="IPR000210">
    <property type="entry name" value="BTB/POZ_dom"/>
</dbReference>
<dbReference type="OrthoDB" id="10438391at2759"/>
<dbReference type="Proteomes" id="UP000276133">
    <property type="component" value="Unassembled WGS sequence"/>
</dbReference>
<comment type="caution">
    <text evidence="2">The sequence shown here is derived from an EMBL/GenBank/DDBJ whole genome shotgun (WGS) entry which is preliminary data.</text>
</comment>
<dbReference type="EMBL" id="REGN01005787">
    <property type="protein sequence ID" value="RNA12016.1"/>
    <property type="molecule type" value="Genomic_DNA"/>
</dbReference>
<dbReference type="AlphaFoldDB" id="A0A3M7QKP4"/>
<gene>
    <name evidence="2" type="ORF">BpHYR1_043012</name>
</gene>
<feature type="domain" description="BTB" evidence="1">
    <location>
        <begin position="59"/>
        <end position="126"/>
    </location>
</feature>
<dbReference type="PROSITE" id="PS50097">
    <property type="entry name" value="BTB"/>
    <property type="match status" value="1"/>
</dbReference>